<evidence type="ECO:0000259" key="3">
    <source>
        <dbReference type="Pfam" id="PF01419"/>
    </source>
</evidence>
<comment type="caution">
    <text evidence="4">The sequence shown here is derived from an EMBL/GenBank/DDBJ whole genome shotgun (WGS) entry which is preliminary data.</text>
</comment>
<name>A0A8S1J3T3_9CHLO</name>
<accession>A0A8S1J3T3</accession>
<dbReference type="InterPro" id="IPR001229">
    <property type="entry name" value="Jacalin-like_lectin_dom"/>
</dbReference>
<dbReference type="OrthoDB" id="4758433at2759"/>
<dbReference type="AlphaFoldDB" id="A0A8S1J3T3"/>
<reference evidence="4" key="1">
    <citation type="submission" date="2020-12" db="EMBL/GenBank/DDBJ databases">
        <authorList>
            <person name="Iha C."/>
        </authorList>
    </citation>
    <scope>NUCLEOTIDE SEQUENCE</scope>
</reference>
<feature type="compositionally biased region" description="Acidic residues" evidence="1">
    <location>
        <begin position="395"/>
        <end position="404"/>
    </location>
</feature>
<feature type="chain" id="PRO_5035815099" description="Jacalin-type lectin domain-containing protein" evidence="2">
    <location>
        <begin position="31"/>
        <end position="444"/>
    </location>
</feature>
<gene>
    <name evidence="4" type="ORF">OSTQU699_LOCUS7143</name>
</gene>
<feature type="region of interest" description="Disordered" evidence="1">
    <location>
        <begin position="389"/>
        <end position="421"/>
    </location>
</feature>
<evidence type="ECO:0000256" key="2">
    <source>
        <dbReference type="SAM" id="SignalP"/>
    </source>
</evidence>
<organism evidence="4 5">
    <name type="scientific">Ostreobium quekettii</name>
    <dbReference type="NCBI Taxonomy" id="121088"/>
    <lineage>
        <taxon>Eukaryota</taxon>
        <taxon>Viridiplantae</taxon>
        <taxon>Chlorophyta</taxon>
        <taxon>core chlorophytes</taxon>
        <taxon>Ulvophyceae</taxon>
        <taxon>TCBD clade</taxon>
        <taxon>Bryopsidales</taxon>
        <taxon>Ostreobineae</taxon>
        <taxon>Ostreobiaceae</taxon>
        <taxon>Ostreobium</taxon>
    </lineage>
</organism>
<protein>
    <recommendedName>
        <fullName evidence="3">Jacalin-type lectin domain-containing protein</fullName>
    </recommendedName>
</protein>
<evidence type="ECO:0000313" key="4">
    <source>
        <dbReference type="EMBL" id="CAD7701786.1"/>
    </source>
</evidence>
<keyword evidence="2" id="KW-0732">Signal</keyword>
<dbReference type="Proteomes" id="UP000708148">
    <property type="component" value="Unassembled WGS sequence"/>
</dbReference>
<keyword evidence="5" id="KW-1185">Reference proteome</keyword>
<evidence type="ECO:0000256" key="1">
    <source>
        <dbReference type="SAM" id="MobiDB-lite"/>
    </source>
</evidence>
<dbReference type="SUPFAM" id="SSF51101">
    <property type="entry name" value="Mannose-binding lectins"/>
    <property type="match status" value="1"/>
</dbReference>
<dbReference type="InterPro" id="IPR036404">
    <property type="entry name" value="Jacalin-like_lectin_dom_sf"/>
</dbReference>
<dbReference type="EMBL" id="CAJHUC010001634">
    <property type="protein sequence ID" value="CAD7701786.1"/>
    <property type="molecule type" value="Genomic_DNA"/>
</dbReference>
<feature type="compositionally biased region" description="Basic and acidic residues" evidence="1">
    <location>
        <begin position="405"/>
        <end position="419"/>
    </location>
</feature>
<dbReference type="Gene3D" id="2.170.15.10">
    <property type="entry name" value="Proaerolysin, chain A, domain 3"/>
    <property type="match status" value="1"/>
</dbReference>
<evidence type="ECO:0000313" key="5">
    <source>
        <dbReference type="Proteomes" id="UP000708148"/>
    </source>
</evidence>
<dbReference type="Gene3D" id="2.100.10.30">
    <property type="entry name" value="Jacalin-like lectin domain"/>
    <property type="match status" value="1"/>
</dbReference>
<feature type="domain" description="Jacalin-type lectin" evidence="3">
    <location>
        <begin position="96"/>
        <end position="210"/>
    </location>
</feature>
<proteinExistence type="predicted"/>
<sequence>MAGRACCGAYLRALALAIATLLLAQLGAEARRLAGQDGEGAAESNTTSASPVSGRLQHPQANVAWTVSPFMIVGSSTGKSQFFWAPGRGALASGFEVWVGAGGVNGIAVTFTEGSFTEGSTAVIGTRVGSHSAISLAKGERITAMSLWDNGQPKPRWAFGAMRIVTDAGQTFEAGVPAGHRGEEYSLDVGSGLVVGVEGYHGDAVNAFGACFLKPVASAAMEVTGYPTLQGLSPAGGKEQAVLAYVTYSNYGDQPQHVRMSGSPTVTAKHWWEFDAPKVLGVDVAIRAGVPRVVESDGVPSNWTVTEAEDWSSQDAREDVERVYDLPLTVNPHSSVDAKATLAEIDLDIEFTARMAVTVDDGAIWGYHTTGHYVGLAYAVTVTLGDETSLKDGGEQEEAVEEVADDRAVDPPVEEDRRQPVKVADPAVWEWSSNGNVAGEIAVT</sequence>
<dbReference type="Pfam" id="PF01419">
    <property type="entry name" value="Jacalin"/>
    <property type="match status" value="1"/>
</dbReference>
<feature type="signal peptide" evidence="2">
    <location>
        <begin position="1"/>
        <end position="30"/>
    </location>
</feature>